<dbReference type="STRING" id="114686.BM536_011105"/>
<dbReference type="InterPro" id="IPR016187">
    <property type="entry name" value="CTDL_fold"/>
</dbReference>
<reference evidence="4" key="1">
    <citation type="submission" date="2016-11" db="EMBL/GenBank/DDBJ databases">
        <authorList>
            <person name="Schniete J.K."/>
            <person name="Salih T."/>
            <person name="Algora Gallardo L."/>
            <person name="Martinez Fernandez S."/>
            <person name="Herron P.R."/>
        </authorList>
    </citation>
    <scope>NUCLEOTIDE SEQUENCE [LARGE SCALE GENOMIC DNA]</scope>
    <source>
        <strain evidence="4">DSM 41896</strain>
    </source>
</reference>
<name>A0A1V6MV68_9ACTN</name>
<dbReference type="InterPro" id="IPR042095">
    <property type="entry name" value="SUMF_sf"/>
</dbReference>
<accession>A0A1V6MV68</accession>
<dbReference type="Gene3D" id="3.90.1580.10">
    <property type="entry name" value="paralog of FGE (formylglycine-generating enzyme)"/>
    <property type="match status" value="1"/>
</dbReference>
<evidence type="ECO:0000313" key="3">
    <source>
        <dbReference type="EMBL" id="OQD56196.1"/>
    </source>
</evidence>
<gene>
    <name evidence="3" type="ORF">BM536_011105</name>
</gene>
<reference evidence="3 4" key="2">
    <citation type="submission" date="2017-02" db="EMBL/GenBank/DDBJ databases">
        <title>Draft genome sequence of Streptomyces phaeoluteigriseus type strain DSM41896.</title>
        <authorList>
            <person name="Salih T.S."/>
            <person name="Algora Gallardo L."/>
            <person name="Melo Santos T."/>
            <person name="Filgueira Martinez S."/>
            <person name="Herron P.R."/>
        </authorList>
    </citation>
    <scope>NUCLEOTIDE SEQUENCE [LARGE SCALE GENOMIC DNA]</scope>
    <source>
        <strain evidence="3 4">DSM 41896</strain>
    </source>
</reference>
<comment type="caution">
    <text evidence="3">The sequence shown here is derived from an EMBL/GenBank/DDBJ whole genome shotgun (WGS) entry which is preliminary data.</text>
</comment>
<evidence type="ECO:0000313" key="4">
    <source>
        <dbReference type="Proteomes" id="UP000184286"/>
    </source>
</evidence>
<protein>
    <recommendedName>
        <fullName evidence="2">Sulfatase-modifying factor enzyme-like domain-containing protein</fullName>
    </recommendedName>
</protein>
<dbReference type="PANTHER" id="PTHR23150">
    <property type="entry name" value="SULFATASE MODIFYING FACTOR 1, 2"/>
    <property type="match status" value="1"/>
</dbReference>
<dbReference type="Proteomes" id="UP000184286">
    <property type="component" value="Unassembled WGS sequence"/>
</dbReference>
<evidence type="ECO:0000256" key="1">
    <source>
        <dbReference type="SAM" id="MobiDB-lite"/>
    </source>
</evidence>
<proteinExistence type="predicted"/>
<feature type="region of interest" description="Disordered" evidence="1">
    <location>
        <begin position="198"/>
        <end position="219"/>
    </location>
</feature>
<dbReference type="Pfam" id="PF03781">
    <property type="entry name" value="FGE-sulfatase"/>
    <property type="match status" value="1"/>
</dbReference>
<dbReference type="InterPro" id="IPR005532">
    <property type="entry name" value="SUMF_dom"/>
</dbReference>
<dbReference type="EMBL" id="MPOH02000010">
    <property type="protein sequence ID" value="OQD56196.1"/>
    <property type="molecule type" value="Genomic_DNA"/>
</dbReference>
<evidence type="ECO:0000259" key="2">
    <source>
        <dbReference type="Pfam" id="PF03781"/>
    </source>
</evidence>
<sequence>MMGSDTFHYSEQPEHIHRLQRSFYIARDLVTWSQYLAFCAVTDHPQPEAPPWGMLSDHPVVGIRFRDALAYCEWAGLRLPGEAEWELAARGTDGRRYPWGDAEPAHEGRFNDLSVAMEHPIWGSRALCTTAEVNSVTLDVSPFGIRHMSGNVQEWVADVYSETACRPHSRDGVSEEADAWRVIRGGGSATRARSLARRSAQAGLRTKPRGGLASGLLPMTRRTATSAAVQLPFRSSPDRGCQ</sequence>
<organism evidence="3 4">
    <name type="scientific">Streptomyces phaeoluteigriseus</name>
    <dbReference type="NCBI Taxonomy" id="114686"/>
    <lineage>
        <taxon>Bacteria</taxon>
        <taxon>Bacillati</taxon>
        <taxon>Actinomycetota</taxon>
        <taxon>Actinomycetes</taxon>
        <taxon>Kitasatosporales</taxon>
        <taxon>Streptomycetaceae</taxon>
        <taxon>Streptomyces</taxon>
        <taxon>Streptomyces aurantiacus group</taxon>
    </lineage>
</organism>
<dbReference type="InterPro" id="IPR051043">
    <property type="entry name" value="Sulfatase_Mod_Factor_Kinase"/>
</dbReference>
<dbReference type="PANTHER" id="PTHR23150:SF19">
    <property type="entry name" value="FORMYLGLYCINE-GENERATING ENZYME"/>
    <property type="match status" value="1"/>
</dbReference>
<dbReference type="SUPFAM" id="SSF56436">
    <property type="entry name" value="C-type lectin-like"/>
    <property type="match status" value="1"/>
</dbReference>
<dbReference type="GO" id="GO:0120147">
    <property type="term" value="F:formylglycine-generating oxidase activity"/>
    <property type="evidence" value="ECO:0007669"/>
    <property type="project" value="TreeGrafter"/>
</dbReference>
<feature type="domain" description="Sulfatase-modifying factor enzyme-like" evidence="2">
    <location>
        <begin position="2"/>
        <end position="202"/>
    </location>
</feature>
<dbReference type="AlphaFoldDB" id="A0A1V6MV68"/>